<accession>A0A6C0APY1</accession>
<reference evidence="1" key="1">
    <citation type="journal article" date="2020" name="Nature">
        <title>Giant virus diversity and host interactions through global metagenomics.</title>
        <authorList>
            <person name="Schulz F."/>
            <person name="Roux S."/>
            <person name="Paez-Espino D."/>
            <person name="Jungbluth S."/>
            <person name="Walsh D.A."/>
            <person name="Denef V.J."/>
            <person name="McMahon K.D."/>
            <person name="Konstantinidis K.T."/>
            <person name="Eloe-Fadrosh E.A."/>
            <person name="Kyrpides N.C."/>
            <person name="Woyke T."/>
        </authorList>
    </citation>
    <scope>NUCLEOTIDE SEQUENCE</scope>
    <source>
        <strain evidence="1">GVMAG-S-1101161-73</strain>
    </source>
</reference>
<proteinExistence type="predicted"/>
<organism evidence="1">
    <name type="scientific">viral metagenome</name>
    <dbReference type="NCBI Taxonomy" id="1070528"/>
    <lineage>
        <taxon>unclassified sequences</taxon>
        <taxon>metagenomes</taxon>
        <taxon>organismal metagenomes</taxon>
    </lineage>
</organism>
<sequence>MSILTADELKNILKEVQADEKIPLLEIAEGWLHWFKKKGDRYIKDAAKLGYTEVTLDLPIEIAQSFDRKSLIFIQKTMKELLEGCFIGFIEDEYDEKPICRLIISWK</sequence>
<dbReference type="AlphaFoldDB" id="A0A6C0APY1"/>
<dbReference type="EMBL" id="MN740736">
    <property type="protein sequence ID" value="QHS81391.1"/>
    <property type="molecule type" value="Genomic_DNA"/>
</dbReference>
<protein>
    <submittedName>
        <fullName evidence="1">Uncharacterized protein</fullName>
    </submittedName>
</protein>
<evidence type="ECO:0000313" key="1">
    <source>
        <dbReference type="EMBL" id="QHS81391.1"/>
    </source>
</evidence>
<name>A0A6C0APY1_9ZZZZ</name>